<proteinExistence type="predicted"/>
<evidence type="ECO:0000256" key="8">
    <source>
        <dbReference type="ARBA" id="ARBA00022989"/>
    </source>
</evidence>
<evidence type="ECO:0000256" key="6">
    <source>
        <dbReference type="ARBA" id="ARBA00022771"/>
    </source>
</evidence>
<dbReference type="Pfam" id="PF13639">
    <property type="entry name" value="zf-RING_2"/>
    <property type="match status" value="1"/>
</dbReference>
<keyword evidence="14" id="KW-1185">Reference proteome</keyword>
<dbReference type="SUPFAM" id="SSF57850">
    <property type="entry name" value="RING/U-box"/>
    <property type="match status" value="1"/>
</dbReference>
<dbReference type="SMART" id="SM00184">
    <property type="entry name" value="RING"/>
    <property type="match status" value="1"/>
</dbReference>
<dbReference type="InterPro" id="IPR057992">
    <property type="entry name" value="TPR_SYVN1_N"/>
</dbReference>
<organism evidence="13 14">
    <name type="scientific">[Candida] railenensis</name>
    <dbReference type="NCBI Taxonomy" id="45579"/>
    <lineage>
        <taxon>Eukaryota</taxon>
        <taxon>Fungi</taxon>
        <taxon>Dikarya</taxon>
        <taxon>Ascomycota</taxon>
        <taxon>Saccharomycotina</taxon>
        <taxon>Pichiomycetes</taxon>
        <taxon>Debaryomycetaceae</taxon>
        <taxon>Kurtzmaniella</taxon>
    </lineage>
</organism>
<protein>
    <recommendedName>
        <fullName evidence="12">RING-type domain-containing protein</fullName>
    </recommendedName>
</protein>
<keyword evidence="8 11" id="KW-1133">Transmembrane helix</keyword>
<dbReference type="PANTHER" id="PTHR22763:SF183">
    <property type="entry name" value="RING-TYPE DOMAIN-CONTAINING PROTEIN"/>
    <property type="match status" value="1"/>
</dbReference>
<keyword evidence="7" id="KW-0862">Zinc</keyword>
<evidence type="ECO:0000313" key="14">
    <source>
        <dbReference type="Proteomes" id="UP000837801"/>
    </source>
</evidence>
<evidence type="ECO:0000256" key="11">
    <source>
        <dbReference type="SAM" id="Phobius"/>
    </source>
</evidence>
<evidence type="ECO:0000256" key="3">
    <source>
        <dbReference type="ARBA" id="ARBA00022679"/>
    </source>
</evidence>
<feature type="transmembrane region" description="Helical" evidence="11">
    <location>
        <begin position="144"/>
        <end position="167"/>
    </location>
</feature>
<evidence type="ECO:0000259" key="12">
    <source>
        <dbReference type="PROSITE" id="PS50089"/>
    </source>
</evidence>
<evidence type="ECO:0000256" key="5">
    <source>
        <dbReference type="ARBA" id="ARBA00022723"/>
    </source>
</evidence>
<dbReference type="AlphaFoldDB" id="A0A9P0VYL3"/>
<name>A0A9P0VYL3_9ASCO</name>
<evidence type="ECO:0000256" key="7">
    <source>
        <dbReference type="ARBA" id="ARBA00022833"/>
    </source>
</evidence>
<reference evidence="13" key="1">
    <citation type="submission" date="2022-03" db="EMBL/GenBank/DDBJ databases">
        <authorList>
            <person name="Legras J.-L."/>
            <person name="Devillers H."/>
            <person name="Grondin C."/>
        </authorList>
    </citation>
    <scope>NUCLEOTIDE SEQUENCE</scope>
    <source>
        <strain evidence="13">CLIB 1423</strain>
    </source>
</reference>
<dbReference type="GO" id="GO:0008270">
    <property type="term" value="F:zinc ion binding"/>
    <property type="evidence" value="ECO:0007669"/>
    <property type="project" value="UniProtKB-KW"/>
</dbReference>
<evidence type="ECO:0000256" key="10">
    <source>
        <dbReference type="PROSITE-ProRule" id="PRU00175"/>
    </source>
</evidence>
<keyword evidence="6 10" id="KW-0863">Zinc-finger</keyword>
<evidence type="ECO:0000256" key="1">
    <source>
        <dbReference type="ARBA" id="ARBA00004127"/>
    </source>
</evidence>
<dbReference type="InterPro" id="IPR050731">
    <property type="entry name" value="HRD1_E3_ubiq-ligases"/>
</dbReference>
<evidence type="ECO:0000256" key="4">
    <source>
        <dbReference type="ARBA" id="ARBA00022692"/>
    </source>
</evidence>
<comment type="pathway">
    <text evidence="2">Protein modification; protein ubiquitination.</text>
</comment>
<dbReference type="GO" id="GO:0061630">
    <property type="term" value="F:ubiquitin protein ligase activity"/>
    <property type="evidence" value="ECO:0007669"/>
    <property type="project" value="TreeGrafter"/>
</dbReference>
<evidence type="ECO:0000256" key="2">
    <source>
        <dbReference type="ARBA" id="ARBA00004906"/>
    </source>
</evidence>
<keyword evidence="5" id="KW-0479">Metal-binding</keyword>
<keyword evidence="9 11" id="KW-0472">Membrane</keyword>
<feature type="transmembrane region" description="Helical" evidence="11">
    <location>
        <begin position="102"/>
        <end position="123"/>
    </location>
</feature>
<feature type="transmembrane region" description="Helical" evidence="11">
    <location>
        <begin position="72"/>
        <end position="90"/>
    </location>
</feature>
<dbReference type="Gene3D" id="3.30.40.10">
    <property type="entry name" value="Zinc/RING finger domain, C3HC4 (zinc finger)"/>
    <property type="match status" value="1"/>
</dbReference>
<dbReference type="GO" id="GO:0012505">
    <property type="term" value="C:endomembrane system"/>
    <property type="evidence" value="ECO:0007669"/>
    <property type="project" value="TreeGrafter"/>
</dbReference>
<evidence type="ECO:0000256" key="9">
    <source>
        <dbReference type="ARBA" id="ARBA00023136"/>
    </source>
</evidence>
<dbReference type="InterPro" id="IPR001841">
    <property type="entry name" value="Znf_RING"/>
</dbReference>
<comment type="caution">
    <text evidence="13">The sequence shown here is derived from an EMBL/GenBank/DDBJ whole genome shotgun (WGS) entry which is preliminary data.</text>
</comment>
<accession>A0A9P0VYL3</accession>
<evidence type="ECO:0000313" key="13">
    <source>
        <dbReference type="EMBL" id="CAH2353045.1"/>
    </source>
</evidence>
<dbReference type="PROSITE" id="PS50089">
    <property type="entry name" value="ZF_RING_2"/>
    <property type="match status" value="1"/>
</dbReference>
<keyword evidence="4 11" id="KW-0812">Transmembrane</keyword>
<dbReference type="Pfam" id="PF25563">
    <property type="entry name" value="TPR_SYVN1_N"/>
    <property type="match status" value="1"/>
</dbReference>
<dbReference type="PANTHER" id="PTHR22763">
    <property type="entry name" value="RING ZINC FINGER PROTEIN"/>
    <property type="match status" value="1"/>
</dbReference>
<feature type="transmembrane region" description="Helical" evidence="11">
    <location>
        <begin position="37"/>
        <end position="60"/>
    </location>
</feature>
<dbReference type="Proteomes" id="UP000837801">
    <property type="component" value="Unassembled WGS sequence"/>
</dbReference>
<feature type="domain" description="RING-type" evidence="12">
    <location>
        <begin position="303"/>
        <end position="345"/>
    </location>
</feature>
<sequence>MDRLIPGVRDLRVGAAAFLGAGLLRFEEKVSIPQTNIVHAFFLFFLVVCNFLKWIIFGPLSPSEVSNLKDKVSYTIWEFCFGFLIFLHGGNKLGAGEIQREFWKYAGLFLCVFLLKTFHYLFVFRGKVIFQQQQQNKASTITSYLVRFSFGLALINFIDIMLIHKFFRELYINPSKCKGNILISLFGFEILNTFPLIVLTSIQFGLDYHENGLEEYSDGWVDFKQKTMKISEFLANFVRFAMTCTFAVCFLYFYTFPLHILPSSYLSFKMLLLKSRSLVDYKKSQIKVSKLISVCDVDHSQTCIICLDDFCDTSYVKQFPICNHSYHHNCIKDWLAQSSDCPICRMPL</sequence>
<dbReference type="EMBL" id="CAKXYY010000009">
    <property type="protein sequence ID" value="CAH2353045.1"/>
    <property type="molecule type" value="Genomic_DNA"/>
</dbReference>
<feature type="transmembrane region" description="Helical" evidence="11">
    <location>
        <begin position="233"/>
        <end position="254"/>
    </location>
</feature>
<dbReference type="OrthoDB" id="8062037at2759"/>
<keyword evidence="3" id="KW-0808">Transferase</keyword>
<comment type="subcellular location">
    <subcellularLocation>
        <location evidence="1">Endomembrane system</location>
        <topology evidence="1">Multi-pass membrane protein</topology>
    </subcellularLocation>
</comment>
<gene>
    <name evidence="13" type="ORF">CLIB1423_09S01574</name>
</gene>
<dbReference type="InterPro" id="IPR013083">
    <property type="entry name" value="Znf_RING/FYVE/PHD"/>
</dbReference>
<feature type="transmembrane region" description="Helical" evidence="11">
    <location>
        <begin position="179"/>
        <end position="199"/>
    </location>
</feature>
<dbReference type="GO" id="GO:0043161">
    <property type="term" value="P:proteasome-mediated ubiquitin-dependent protein catabolic process"/>
    <property type="evidence" value="ECO:0007669"/>
    <property type="project" value="TreeGrafter"/>
</dbReference>